<dbReference type="RefSeq" id="XP_040756263.1">
    <property type="nucleotide sequence ID" value="XM_040893243.1"/>
</dbReference>
<evidence type="ECO:0000313" key="4">
    <source>
        <dbReference type="EMBL" id="PTU24871.1"/>
    </source>
</evidence>
<dbReference type="GO" id="GO:0031390">
    <property type="term" value="C:Ctf18 RFC-like complex"/>
    <property type="evidence" value="ECO:0007669"/>
    <property type="project" value="InterPro"/>
</dbReference>
<comment type="similarity">
    <text evidence="1">Belongs to the DCC1 family.</text>
</comment>
<evidence type="ECO:0000256" key="3">
    <source>
        <dbReference type="SAM" id="MobiDB-lite"/>
    </source>
</evidence>
<protein>
    <recommendedName>
        <fullName evidence="6">Sister chromatid cohesion protein Dcc1</fullName>
    </recommendedName>
</protein>
<dbReference type="VEuPathDB" id="FungiDB:P175DRAFT_0427496"/>
<dbReference type="PANTHER" id="PTHR13395:SF6">
    <property type="entry name" value="SISTER CHROMATID COHESION PROTEIN DCC1"/>
    <property type="match status" value="1"/>
</dbReference>
<dbReference type="GO" id="GO:0034088">
    <property type="term" value="P:maintenance of mitotic sister chromatid cohesion"/>
    <property type="evidence" value="ECO:0007669"/>
    <property type="project" value="TreeGrafter"/>
</dbReference>
<dbReference type="PANTHER" id="PTHR13395">
    <property type="entry name" value="SISTER CHROMATID COHESION PROTEIN DCC1-RELATED"/>
    <property type="match status" value="1"/>
</dbReference>
<dbReference type="InterPro" id="IPR019128">
    <property type="entry name" value="Dcc1"/>
</dbReference>
<name>A0A2T5M8L2_9EURO</name>
<dbReference type="Proteomes" id="UP000244073">
    <property type="component" value="Unassembled WGS sequence"/>
</dbReference>
<evidence type="ECO:0000313" key="5">
    <source>
        <dbReference type="Proteomes" id="UP000244073"/>
    </source>
</evidence>
<feature type="region of interest" description="Disordered" evidence="3">
    <location>
        <begin position="41"/>
        <end position="65"/>
    </location>
</feature>
<dbReference type="EMBL" id="MSFN02000001">
    <property type="protein sequence ID" value="PTU24871.1"/>
    <property type="molecule type" value="Genomic_DNA"/>
</dbReference>
<sequence>MSTQSASSIPFTYRFPQQAFKLLELPPELADLLSSQDAPILELKSPSPSNTANDTTETDTDTNTPAYLNLCTPTQTYRVRQVQSSNSLHLLTPGRGAIQKRDSRIVGEQAAETNNNDPVTSIAKCGSTLELDTPVAGFSAAPFLKRRMRVYSRENIDTGSRTTTLPEDLDPSARRDAIERVFDDIPVSRRQCEAGWVDACAFLLGAPSVTGWVPSAQVKLAVWKRLLEGSVLHGIDLGKQFLVRDLWRSVLDEDGGDEPFPRPLFEAVVRRVCESGGQKGNAFESEMKWASIDKSICVQWVGETGLEAEAPTAGSAVDQTAYLNAWKDHLPETWRGDVSLSKLPENYYLHPEPKTICFATETDRQKVKKNLPTDTSAAVAAKKSRNWHELFKNQKRQKR</sequence>
<evidence type="ECO:0008006" key="6">
    <source>
        <dbReference type="Google" id="ProtNLM"/>
    </source>
</evidence>
<dbReference type="GO" id="GO:0000775">
    <property type="term" value="C:chromosome, centromeric region"/>
    <property type="evidence" value="ECO:0007669"/>
    <property type="project" value="TreeGrafter"/>
</dbReference>
<gene>
    <name evidence="4" type="ORF">P175DRAFT_0427496</name>
</gene>
<dbReference type="GO" id="GO:0000785">
    <property type="term" value="C:chromatin"/>
    <property type="evidence" value="ECO:0007669"/>
    <property type="project" value="TreeGrafter"/>
</dbReference>
<dbReference type="GO" id="GO:0006260">
    <property type="term" value="P:DNA replication"/>
    <property type="evidence" value="ECO:0007669"/>
    <property type="project" value="UniProtKB-KW"/>
</dbReference>
<evidence type="ECO:0000256" key="2">
    <source>
        <dbReference type="ARBA" id="ARBA00022705"/>
    </source>
</evidence>
<accession>A0A2T5M8L2</accession>
<comment type="caution">
    <text evidence="4">The sequence shown here is derived from an EMBL/GenBank/DDBJ whole genome shotgun (WGS) entry which is preliminary data.</text>
</comment>
<keyword evidence="2" id="KW-0235">DNA replication</keyword>
<proteinExistence type="inferred from homology"/>
<dbReference type="AlphaFoldDB" id="A0A2T5M8L2"/>
<dbReference type="GeneID" id="63810125"/>
<dbReference type="Pfam" id="PF09724">
    <property type="entry name" value="Dcc1"/>
    <property type="match status" value="1"/>
</dbReference>
<dbReference type="OrthoDB" id="5199543at2759"/>
<reference evidence="4 5" key="1">
    <citation type="journal article" date="2018" name="Proc. Natl. Acad. Sci. U.S.A.">
        <title>Linking secondary metabolites to gene clusters through genome sequencing of six diverse Aspergillus species.</title>
        <authorList>
            <person name="Kaerboelling I."/>
            <person name="Vesth T.C."/>
            <person name="Frisvad J.C."/>
            <person name="Nybo J.L."/>
            <person name="Theobald S."/>
            <person name="Kuo A."/>
            <person name="Bowyer P."/>
            <person name="Matsuda Y."/>
            <person name="Mondo S."/>
            <person name="Lyhne E.K."/>
            <person name="Kogle M.E."/>
            <person name="Clum A."/>
            <person name="Lipzen A."/>
            <person name="Salamov A."/>
            <person name="Ngan C.Y."/>
            <person name="Daum C."/>
            <person name="Chiniquy J."/>
            <person name="Barry K."/>
            <person name="LaButti K."/>
            <person name="Haridas S."/>
            <person name="Simmons B.A."/>
            <person name="Magnuson J.K."/>
            <person name="Mortensen U.H."/>
            <person name="Larsen T.O."/>
            <person name="Grigoriev I.V."/>
            <person name="Baker S.E."/>
            <person name="Andersen M.R."/>
        </authorList>
    </citation>
    <scope>NUCLEOTIDE SEQUENCE [LARGE SCALE GENOMIC DNA]</scope>
    <source>
        <strain evidence="4 5">IBT 24754</strain>
    </source>
</reference>
<evidence type="ECO:0000256" key="1">
    <source>
        <dbReference type="ARBA" id="ARBA00007017"/>
    </source>
</evidence>
<organism evidence="4 5">
    <name type="scientific">Aspergillus ochraceoroseus IBT 24754</name>
    <dbReference type="NCBI Taxonomy" id="1392256"/>
    <lineage>
        <taxon>Eukaryota</taxon>
        <taxon>Fungi</taxon>
        <taxon>Dikarya</taxon>
        <taxon>Ascomycota</taxon>
        <taxon>Pezizomycotina</taxon>
        <taxon>Eurotiomycetes</taxon>
        <taxon>Eurotiomycetidae</taxon>
        <taxon>Eurotiales</taxon>
        <taxon>Aspergillaceae</taxon>
        <taxon>Aspergillus</taxon>
        <taxon>Aspergillus subgen. Nidulantes</taxon>
    </lineage>
</organism>